<dbReference type="EMBL" id="AP012544">
    <property type="protein sequence ID" value="BAN75209.1"/>
    <property type="molecule type" value="Genomic_DNA"/>
</dbReference>
<reference evidence="2 3" key="1">
    <citation type="journal article" date="2013" name="PLoS ONE">
        <title>Genomic Adaptation of the Lactobacillus casei Group.</title>
        <authorList>
            <person name="Toh H."/>
            <person name="Oshima K."/>
            <person name="Nakano A."/>
            <person name="Takahata M."/>
            <person name="Murakami M."/>
            <person name="Takaki T."/>
            <person name="Nishiyama H."/>
            <person name="Igimi S."/>
            <person name="Hattori M."/>
            <person name="Morita H."/>
        </authorList>
    </citation>
    <scope>NUCLEOTIDE SEQUENCE [LARGE SCALE GENOMIC DNA]</scope>
    <source>
        <strain evidence="2 3">ATCC 393</strain>
    </source>
</reference>
<name>A0AAD1AQI2_LACCA</name>
<feature type="compositionally biased region" description="Low complexity" evidence="1">
    <location>
        <begin position="410"/>
        <end position="430"/>
    </location>
</feature>
<dbReference type="InterPro" id="IPR013783">
    <property type="entry name" value="Ig-like_fold"/>
</dbReference>
<protein>
    <submittedName>
        <fullName evidence="2">Truncated cell surface protein</fullName>
    </submittedName>
</protein>
<dbReference type="RefSeq" id="WP_052253360.1">
    <property type="nucleotide sequence ID" value="NZ_AP012544.1"/>
</dbReference>
<evidence type="ECO:0000313" key="3">
    <source>
        <dbReference type="Proteomes" id="UP000015560"/>
    </source>
</evidence>
<evidence type="ECO:0000256" key="1">
    <source>
        <dbReference type="SAM" id="MobiDB-lite"/>
    </source>
</evidence>
<dbReference type="GeneID" id="89223666"/>
<dbReference type="AlphaFoldDB" id="A0AAD1AQI2"/>
<accession>A0AAD1AQI2</accession>
<evidence type="ECO:0000313" key="2">
    <source>
        <dbReference type="EMBL" id="BAN75209.1"/>
    </source>
</evidence>
<proteinExistence type="predicted"/>
<dbReference type="Gene3D" id="2.60.40.10">
    <property type="entry name" value="Immunoglobulins"/>
    <property type="match status" value="1"/>
</dbReference>
<gene>
    <name evidence="2" type="ORF">LBCZ_2041</name>
</gene>
<dbReference type="Proteomes" id="UP000015560">
    <property type="component" value="Chromosome"/>
</dbReference>
<feature type="region of interest" description="Disordered" evidence="1">
    <location>
        <begin position="618"/>
        <end position="639"/>
    </location>
</feature>
<organism evidence="2 3">
    <name type="scientific">Lacticaseibacillus casei DSM 20011 = JCM 1134 = ATCC 393</name>
    <dbReference type="NCBI Taxonomy" id="1423732"/>
    <lineage>
        <taxon>Bacteria</taxon>
        <taxon>Bacillati</taxon>
        <taxon>Bacillota</taxon>
        <taxon>Bacilli</taxon>
        <taxon>Lactobacillales</taxon>
        <taxon>Lactobacillaceae</taxon>
        <taxon>Lacticaseibacillus</taxon>
    </lineage>
</organism>
<sequence>MEVKSGATYTGTTYSGTAVQVHNGGSFIVDKGATVDLQRTSAVGANEDGFNALIYTSGSVEFKEGSKVTLNKNKLQETNFSPIYIDTGANLTVDKDAVVNIDGATGNTPIKIVGNGTVNLNEGSSMTINQTGDTFGTNGVINIAGSGGFYVASGSTLAINVTGTDAASINVIKTTGSSQLSFAQDATAKLTINGGTGIAYVLNIGNNSKINIYMPKSILFSIEGNTNSASSIFDVTGSGALTGQYVKIIPDNGKNPFGPYKSVSYALSGKGSTSTKATVQGLTPDAETSGEDLADDFATDTSLEFVTAADNFVTVDPVTNETTTLTGKTGADGYVTITGLKGLPAGTLMADPYDSTKYLVQADDNGNWSYKLPAGVTLTANTSFKVVSSDAFIVKTATVVVNDAETPKQASSAADSSKTTSTAADGTSSQEAATNSFASAAASYASEAETIAKSQASNATIQSLASDAQKQASLASDAEAVASKNSTAAAAAAKSAANAASEASSAAAAVASDDALASSAAAAYDSYAAEASAASAVNDSAGLATASSAASAAAAQMNGALSDAQTAAKVAASDAIVASSAAVAAAAAQSEAVKSAAAASAASKQALDDLNKIKDALNSDASGASSSASQADSASTHNA</sequence>
<feature type="region of interest" description="Disordered" evidence="1">
    <location>
        <begin position="406"/>
        <end position="430"/>
    </location>
</feature>